<keyword evidence="1 4" id="KW-0378">Hydrolase</keyword>
<dbReference type="AlphaFoldDB" id="A0A068SQG2"/>
<evidence type="ECO:0000313" key="4">
    <source>
        <dbReference type="EMBL" id="CDN48109.1"/>
    </source>
</evidence>
<accession>A0A068SQG2</accession>
<dbReference type="InterPro" id="IPR029058">
    <property type="entry name" value="AB_hydrolase_fold"/>
</dbReference>
<sequence>MKTKQKILLGTLFWGATTVASSLVQADDKTSLPGYAEGAQVVRVEKTQGQIDEISGVVFTQIKQVRAVTQLEMSLLVPRTKDLKPAIVYFPGGGFISADHEKFIDLRMPLAKAGFVVAAAQYRTVPNKYPALVEDGKAAIRYLRKHADEYGIDPARIGVLGDSAGGYLSQMMGMTNGEKSFDKGQFLDKSSDVQAAVTMYGISNLLEIGDGFPDDIAKVHQSPAVTEALLVNGTAFGDFPGASIGSDPEKALQASPMGHVEGSKPPFLIMHGSADTLVSPLQSVQLFEALKKKGDKVEYVLVEGAGHGDLTWYQPPIIDRVVEWFKATLGGPIKGNSSTGNASGGNL</sequence>
<dbReference type="SUPFAM" id="SSF53474">
    <property type="entry name" value="alpha/beta-Hydrolases"/>
    <property type="match status" value="1"/>
</dbReference>
<keyword evidence="5" id="KW-1185">Reference proteome</keyword>
<gene>
    <name evidence="4" type="ORF">RG540_CH19400</name>
</gene>
<dbReference type="OrthoDB" id="9771666at2"/>
<dbReference type="EMBL" id="HG938353">
    <property type="protein sequence ID" value="CDN48109.1"/>
    <property type="molecule type" value="Genomic_DNA"/>
</dbReference>
<dbReference type="GeneID" id="24255355"/>
<proteinExistence type="predicted"/>
<evidence type="ECO:0000259" key="3">
    <source>
        <dbReference type="Pfam" id="PF20434"/>
    </source>
</evidence>
<feature type="signal peptide" evidence="2">
    <location>
        <begin position="1"/>
        <end position="26"/>
    </location>
</feature>
<dbReference type="InterPro" id="IPR049492">
    <property type="entry name" value="BD-FAE-like_dom"/>
</dbReference>
<keyword evidence="2" id="KW-0732">Signal</keyword>
<reference evidence="5" key="1">
    <citation type="journal article" date="2014" name="BMC Genomics">
        <title>Genome sequencing of two Neorhizobium galegae strains reveals a noeT gene responsible for the unusual acetylation of the nodulation factors.</title>
        <authorList>
            <person name="Osterman J."/>
            <person name="Marsh J."/>
            <person name="Laine P.K."/>
            <person name="Zeng Z."/>
            <person name="Alatalo E."/>
            <person name="Sullivan J.T."/>
            <person name="Young J.P."/>
            <person name="Thomas-Oates J."/>
            <person name="Paulin L."/>
            <person name="Lindstrom K."/>
        </authorList>
    </citation>
    <scope>NUCLEOTIDE SEQUENCE [LARGE SCALE GENOMIC DNA]</scope>
    <source>
        <strain evidence="5">HAMBI 540</strain>
    </source>
</reference>
<dbReference type="Pfam" id="PF20434">
    <property type="entry name" value="BD-FAE"/>
    <property type="match status" value="1"/>
</dbReference>
<dbReference type="Gene3D" id="3.40.50.1820">
    <property type="entry name" value="alpha/beta hydrolase"/>
    <property type="match status" value="1"/>
</dbReference>
<evidence type="ECO:0000256" key="2">
    <source>
        <dbReference type="SAM" id="SignalP"/>
    </source>
</evidence>
<name>A0A068SQG2_NEOGA</name>
<dbReference type="eggNOG" id="COG0657">
    <property type="taxonomic scope" value="Bacteria"/>
</dbReference>
<dbReference type="PANTHER" id="PTHR48081:SF13">
    <property type="entry name" value="ALPHA_BETA HYDROLASE"/>
    <property type="match status" value="1"/>
</dbReference>
<organism evidence="4 5">
    <name type="scientific">Neorhizobium galegae bv. orientalis str. HAMBI 540</name>
    <dbReference type="NCBI Taxonomy" id="1028800"/>
    <lineage>
        <taxon>Bacteria</taxon>
        <taxon>Pseudomonadati</taxon>
        <taxon>Pseudomonadota</taxon>
        <taxon>Alphaproteobacteria</taxon>
        <taxon>Hyphomicrobiales</taxon>
        <taxon>Rhizobiaceae</taxon>
        <taxon>Rhizobium/Agrobacterium group</taxon>
        <taxon>Neorhizobium</taxon>
    </lineage>
</organism>
<evidence type="ECO:0000256" key="1">
    <source>
        <dbReference type="ARBA" id="ARBA00022801"/>
    </source>
</evidence>
<dbReference type="HOGENOM" id="CLU_012494_4_0_5"/>
<dbReference type="GO" id="GO:0016787">
    <property type="term" value="F:hydrolase activity"/>
    <property type="evidence" value="ECO:0007669"/>
    <property type="project" value="UniProtKB-KW"/>
</dbReference>
<dbReference type="KEGG" id="ngg:RG540_CH19400"/>
<protein>
    <submittedName>
        <fullName evidence="4">Alpha/beta hydrolase fold-3 domain protein</fullName>
    </submittedName>
</protein>
<dbReference type="Proteomes" id="UP000028181">
    <property type="component" value="Chromosome I"/>
</dbReference>
<feature type="domain" description="BD-FAE-like" evidence="3">
    <location>
        <begin position="79"/>
        <end position="290"/>
    </location>
</feature>
<dbReference type="InterPro" id="IPR050300">
    <property type="entry name" value="GDXG_lipolytic_enzyme"/>
</dbReference>
<dbReference type="RefSeq" id="WP_051909306.1">
    <property type="nucleotide sequence ID" value="NZ_HG938353.1"/>
</dbReference>
<dbReference type="PANTHER" id="PTHR48081">
    <property type="entry name" value="AB HYDROLASE SUPERFAMILY PROTEIN C4A8.06C"/>
    <property type="match status" value="1"/>
</dbReference>
<dbReference type="PATRIC" id="fig|1028800.3.peg.1954"/>
<feature type="chain" id="PRO_5001656275" evidence="2">
    <location>
        <begin position="27"/>
        <end position="347"/>
    </location>
</feature>
<evidence type="ECO:0000313" key="5">
    <source>
        <dbReference type="Proteomes" id="UP000028181"/>
    </source>
</evidence>